<dbReference type="RefSeq" id="WP_211954339.1">
    <property type="nucleotide sequence ID" value="NZ_CAJPVI010000019.1"/>
</dbReference>
<evidence type="ECO:0000313" key="1">
    <source>
        <dbReference type="EMBL" id="CAG2148303.1"/>
    </source>
</evidence>
<comment type="caution">
    <text evidence="1">The sequence shown here is derived from an EMBL/GenBank/DDBJ whole genome shotgun (WGS) entry which is preliminary data.</text>
</comment>
<name>A0ABM8TIC9_9BURK</name>
<keyword evidence="2" id="KW-1185">Reference proteome</keyword>
<gene>
    <name evidence="1" type="ORF">LMG26411_03300</name>
</gene>
<proteinExistence type="predicted"/>
<dbReference type="Proteomes" id="UP000672657">
    <property type="component" value="Unassembled WGS sequence"/>
</dbReference>
<protein>
    <recommendedName>
        <fullName evidence="3">Apea-like HEPN domain-containing protein</fullName>
    </recommendedName>
</protein>
<evidence type="ECO:0000313" key="2">
    <source>
        <dbReference type="Proteomes" id="UP000672657"/>
    </source>
</evidence>
<dbReference type="EMBL" id="CAJPVI010000019">
    <property type="protein sequence ID" value="CAG2148303.1"/>
    <property type="molecule type" value="Genomic_DNA"/>
</dbReference>
<accession>A0ABM8TIC9</accession>
<sequence length="164" mass="18776">MDTNDWLTKHAPGFANLSREEREGIAHFAFLWSLFEGRVLNAGGSPEKLVQLAKSMTEQGSVNLALFAGPLEHFRIRYWLDGRPTYLFDGLNFRRGDRRPLVESVLSGQTNSSDDIVSALLLIVYRLRNNLFHGMKWAYGIREQLANFQNANEVLMRVLERHAL</sequence>
<reference evidence="1 2" key="1">
    <citation type="submission" date="2021-03" db="EMBL/GenBank/DDBJ databases">
        <authorList>
            <person name="Peeters C."/>
        </authorList>
    </citation>
    <scope>NUCLEOTIDE SEQUENCE [LARGE SCALE GENOMIC DNA]</scope>
    <source>
        <strain evidence="1 2">LMG 26411</strain>
    </source>
</reference>
<evidence type="ECO:0008006" key="3">
    <source>
        <dbReference type="Google" id="ProtNLM"/>
    </source>
</evidence>
<organism evidence="1 2">
    <name type="scientific">Cupriavidus numazuensis</name>
    <dbReference type="NCBI Taxonomy" id="221992"/>
    <lineage>
        <taxon>Bacteria</taxon>
        <taxon>Pseudomonadati</taxon>
        <taxon>Pseudomonadota</taxon>
        <taxon>Betaproteobacteria</taxon>
        <taxon>Burkholderiales</taxon>
        <taxon>Burkholderiaceae</taxon>
        <taxon>Cupriavidus</taxon>
    </lineage>
</organism>